<dbReference type="PROSITE" id="PS50294">
    <property type="entry name" value="WD_REPEATS_REGION"/>
    <property type="match status" value="2"/>
</dbReference>
<gene>
    <name evidence="8" type="ORF">L211DRAFT_864387</name>
</gene>
<dbReference type="PROSITE" id="PS50082">
    <property type="entry name" value="WD_REPEATS_2"/>
    <property type="match status" value="2"/>
</dbReference>
<evidence type="ECO:0000256" key="1">
    <source>
        <dbReference type="ARBA" id="ARBA00004906"/>
    </source>
</evidence>
<dbReference type="EMBL" id="ML121527">
    <property type="protein sequence ID" value="RPB29831.1"/>
    <property type="molecule type" value="Genomic_DNA"/>
</dbReference>
<dbReference type="GO" id="GO:0005634">
    <property type="term" value="C:nucleus"/>
    <property type="evidence" value="ECO:0007669"/>
    <property type="project" value="TreeGrafter"/>
</dbReference>
<organism evidence="8 9">
    <name type="scientific">Terfezia boudieri ATCC MYA-4762</name>
    <dbReference type="NCBI Taxonomy" id="1051890"/>
    <lineage>
        <taxon>Eukaryota</taxon>
        <taxon>Fungi</taxon>
        <taxon>Dikarya</taxon>
        <taxon>Ascomycota</taxon>
        <taxon>Pezizomycotina</taxon>
        <taxon>Pezizomycetes</taxon>
        <taxon>Pezizales</taxon>
        <taxon>Pezizaceae</taxon>
        <taxon>Terfezia</taxon>
    </lineage>
</organism>
<evidence type="ECO:0000256" key="4">
    <source>
        <dbReference type="ARBA" id="ARBA00022786"/>
    </source>
</evidence>
<keyword evidence="4" id="KW-0833">Ubl conjugation pathway</keyword>
<feature type="compositionally biased region" description="Polar residues" evidence="7">
    <location>
        <begin position="45"/>
        <end position="54"/>
    </location>
</feature>
<dbReference type="PANTHER" id="PTHR22852:SF0">
    <property type="entry name" value="DENTICLELESS PROTEIN HOMOLOG"/>
    <property type="match status" value="1"/>
</dbReference>
<dbReference type="Proteomes" id="UP000267821">
    <property type="component" value="Unassembled WGS sequence"/>
</dbReference>
<dbReference type="InterPro" id="IPR001680">
    <property type="entry name" value="WD40_rpt"/>
</dbReference>
<proteinExistence type="inferred from homology"/>
<evidence type="ECO:0000313" key="8">
    <source>
        <dbReference type="EMBL" id="RPB29831.1"/>
    </source>
</evidence>
<dbReference type="SMART" id="SM00320">
    <property type="entry name" value="WD40"/>
    <property type="match status" value="6"/>
</dbReference>
<reference evidence="8 9" key="1">
    <citation type="journal article" date="2018" name="Nat. Ecol. Evol.">
        <title>Pezizomycetes genomes reveal the molecular basis of ectomycorrhizal truffle lifestyle.</title>
        <authorList>
            <person name="Murat C."/>
            <person name="Payen T."/>
            <person name="Noel B."/>
            <person name="Kuo A."/>
            <person name="Morin E."/>
            <person name="Chen J."/>
            <person name="Kohler A."/>
            <person name="Krizsan K."/>
            <person name="Balestrini R."/>
            <person name="Da Silva C."/>
            <person name="Montanini B."/>
            <person name="Hainaut M."/>
            <person name="Levati E."/>
            <person name="Barry K.W."/>
            <person name="Belfiori B."/>
            <person name="Cichocki N."/>
            <person name="Clum A."/>
            <person name="Dockter R.B."/>
            <person name="Fauchery L."/>
            <person name="Guy J."/>
            <person name="Iotti M."/>
            <person name="Le Tacon F."/>
            <person name="Lindquist E.A."/>
            <person name="Lipzen A."/>
            <person name="Malagnac F."/>
            <person name="Mello A."/>
            <person name="Molinier V."/>
            <person name="Miyauchi S."/>
            <person name="Poulain J."/>
            <person name="Riccioni C."/>
            <person name="Rubini A."/>
            <person name="Sitrit Y."/>
            <person name="Splivallo R."/>
            <person name="Traeger S."/>
            <person name="Wang M."/>
            <person name="Zifcakova L."/>
            <person name="Wipf D."/>
            <person name="Zambonelli A."/>
            <person name="Paolocci F."/>
            <person name="Nowrousian M."/>
            <person name="Ottonello S."/>
            <person name="Baldrian P."/>
            <person name="Spatafora J.W."/>
            <person name="Henrissat B."/>
            <person name="Nagy L.G."/>
            <person name="Aury J.M."/>
            <person name="Wincker P."/>
            <person name="Grigoriev I.V."/>
            <person name="Bonfante P."/>
            <person name="Martin F.M."/>
        </authorList>
    </citation>
    <scope>NUCLEOTIDE SEQUENCE [LARGE SCALE GENOMIC DNA]</scope>
    <source>
        <strain evidence="8 9">ATCC MYA-4762</strain>
    </source>
</reference>
<evidence type="ECO:0000256" key="2">
    <source>
        <dbReference type="ARBA" id="ARBA00022574"/>
    </source>
</evidence>
<evidence type="ECO:0000256" key="6">
    <source>
        <dbReference type="PROSITE-ProRule" id="PRU00221"/>
    </source>
</evidence>
<dbReference type="AlphaFoldDB" id="A0A3N4MD69"/>
<feature type="repeat" description="WD" evidence="6">
    <location>
        <begin position="302"/>
        <end position="337"/>
    </location>
</feature>
<comment type="pathway">
    <text evidence="1">Protein modification; protein ubiquitination.</text>
</comment>
<evidence type="ECO:0000256" key="7">
    <source>
        <dbReference type="SAM" id="MobiDB-lite"/>
    </source>
</evidence>
<accession>A0A3N4MD69</accession>
<keyword evidence="2 6" id="KW-0853">WD repeat</keyword>
<sequence length="626" mass="68446">MPSNNTENQPPQTPLSPPDSTRKPITRSAIHAFFTPRHRSPLGEVSSTSSTRNASGLVGTPTPAGSVAFAKNVHLLSPEDSPSNRASKKARRVLFPASEENNESGREVLFAPISGVGAVKGKKLFPGSGKVKVKAGDGAGDIFDESKEEEQAVKERPNRIRPTGRNRVLMRMLGTGSITGMRSTRPHHCAAWRYEVEGFHSRPENIHKISSQDRQPCLPFTAKACHRNSLVGVGDETGFVRLIETEKDLTPSFSTTYLGIACHDNAVFDISWSPDDHRLATASGDQTSRVFDVISQQLTDVLMGHRSSVKQVAFNPRNPSILTTCSRDGNIHIWDLRCVGSASSLGKGVTEHKPVNSILQAHADTTLKKGITPRTDVSVTAVVWLINRDNSIATASEANSCIKIWDIRSIQTKRKVPAAVEFTATPPHHQPPKHRPFGLNCLSLSPDGARLYAMCRDSVVYAYSTTTIAHGPIHAYSHPRLHASTFYVKSSVSRDGRLLATGSSDGLAVLFPTDERYLDQNSYRHGMRHPEDSVPALSSLAKPSRRSILPVTQHLKVGKGVGLVRGHEKEVTDVAWSMNGDLVTISDDYQARCWRDDDGGVEAEQLRDCGEDEGRRWACGWAEKAT</sequence>
<keyword evidence="3" id="KW-0677">Repeat</keyword>
<dbReference type="InterPro" id="IPR015943">
    <property type="entry name" value="WD40/YVTN_repeat-like_dom_sf"/>
</dbReference>
<dbReference type="PROSITE" id="PS00678">
    <property type="entry name" value="WD_REPEATS_1"/>
    <property type="match status" value="1"/>
</dbReference>
<feature type="compositionally biased region" description="Polar residues" evidence="7">
    <location>
        <begin position="1"/>
        <end position="10"/>
    </location>
</feature>
<feature type="region of interest" description="Disordered" evidence="7">
    <location>
        <begin position="1"/>
        <end position="63"/>
    </location>
</feature>
<comment type="similarity">
    <text evidence="5">Belongs to the WD repeat cdt2 family.</text>
</comment>
<dbReference type="InterPro" id="IPR036322">
    <property type="entry name" value="WD40_repeat_dom_sf"/>
</dbReference>
<dbReference type="InterPro" id="IPR051865">
    <property type="entry name" value="WD-repeat_CDT2_adapter"/>
</dbReference>
<feature type="repeat" description="WD" evidence="6">
    <location>
        <begin position="260"/>
        <end position="301"/>
    </location>
</feature>
<dbReference type="OrthoDB" id="2096344at2759"/>
<dbReference type="STRING" id="1051890.A0A3N4MD69"/>
<dbReference type="GO" id="GO:0043161">
    <property type="term" value="P:proteasome-mediated ubiquitin-dependent protein catabolic process"/>
    <property type="evidence" value="ECO:0007669"/>
    <property type="project" value="TreeGrafter"/>
</dbReference>
<dbReference type="InParanoid" id="A0A3N4MD69"/>
<dbReference type="InterPro" id="IPR019775">
    <property type="entry name" value="WD40_repeat_CS"/>
</dbReference>
<dbReference type="GO" id="GO:0030674">
    <property type="term" value="F:protein-macromolecule adaptor activity"/>
    <property type="evidence" value="ECO:0007669"/>
    <property type="project" value="TreeGrafter"/>
</dbReference>
<dbReference type="Pfam" id="PF00400">
    <property type="entry name" value="WD40"/>
    <property type="match status" value="3"/>
</dbReference>
<dbReference type="SUPFAM" id="SSF50978">
    <property type="entry name" value="WD40 repeat-like"/>
    <property type="match status" value="1"/>
</dbReference>
<keyword evidence="9" id="KW-1185">Reference proteome</keyword>
<name>A0A3N4MD69_9PEZI</name>
<evidence type="ECO:0000256" key="3">
    <source>
        <dbReference type="ARBA" id="ARBA00022737"/>
    </source>
</evidence>
<protein>
    <submittedName>
        <fullName evidence="8">WD40 repeat-like protein</fullName>
    </submittedName>
</protein>
<dbReference type="Gene3D" id="2.130.10.10">
    <property type="entry name" value="YVTN repeat-like/Quinoprotein amine dehydrogenase"/>
    <property type="match status" value="3"/>
</dbReference>
<dbReference type="PANTHER" id="PTHR22852">
    <property type="entry name" value="LETHAL 2 DENTICLELESS PROTEIN RETINOIC ACID-REGULATED NUCLEAR MATRIX-ASSOCIATED PROTEIN"/>
    <property type="match status" value="1"/>
</dbReference>
<evidence type="ECO:0000313" key="9">
    <source>
        <dbReference type="Proteomes" id="UP000267821"/>
    </source>
</evidence>
<evidence type="ECO:0000256" key="5">
    <source>
        <dbReference type="ARBA" id="ARBA00038344"/>
    </source>
</evidence>